<keyword evidence="6" id="KW-1185">Reference proteome</keyword>
<dbReference type="InterPro" id="IPR002048">
    <property type="entry name" value="EF_hand_dom"/>
</dbReference>
<keyword evidence="2" id="KW-0732">Signal</keyword>
<dbReference type="EMBL" id="JABCJD010000010">
    <property type="protein sequence ID" value="NVO29023.1"/>
    <property type="molecule type" value="Genomic_DNA"/>
</dbReference>
<dbReference type="SMART" id="SM00054">
    <property type="entry name" value="EFh"/>
    <property type="match status" value="4"/>
</dbReference>
<feature type="domain" description="EF-hand" evidence="3">
    <location>
        <begin position="41"/>
        <end position="68"/>
    </location>
</feature>
<protein>
    <submittedName>
        <fullName evidence="4">Calcium-binding protein</fullName>
    </submittedName>
</protein>
<gene>
    <name evidence="5" type="ORF">HJ526_16445</name>
    <name evidence="4" type="ORF">HJ536_15625</name>
</gene>
<dbReference type="GO" id="GO:0005509">
    <property type="term" value="F:calcium ion binding"/>
    <property type="evidence" value="ECO:0007669"/>
    <property type="project" value="InterPro"/>
</dbReference>
<evidence type="ECO:0000313" key="6">
    <source>
        <dbReference type="Proteomes" id="UP000523601"/>
    </source>
</evidence>
<organism evidence="4 7">
    <name type="scientific">Donghicola mangrovi</name>
    <dbReference type="NCBI Taxonomy" id="2729614"/>
    <lineage>
        <taxon>Bacteria</taxon>
        <taxon>Pseudomonadati</taxon>
        <taxon>Pseudomonadota</taxon>
        <taxon>Alphaproteobacteria</taxon>
        <taxon>Rhodobacterales</taxon>
        <taxon>Roseobacteraceae</taxon>
        <taxon>Donghicola</taxon>
    </lineage>
</organism>
<evidence type="ECO:0000313" key="5">
    <source>
        <dbReference type="EMBL" id="NVO29023.1"/>
    </source>
</evidence>
<dbReference type="Gene3D" id="1.10.238.10">
    <property type="entry name" value="EF-hand"/>
    <property type="match status" value="2"/>
</dbReference>
<comment type="caution">
    <text evidence="4">The sequence shown here is derived from an EMBL/GenBank/DDBJ whole genome shotgun (WGS) entry which is preliminary data.</text>
</comment>
<evidence type="ECO:0000256" key="1">
    <source>
        <dbReference type="SAM" id="MobiDB-lite"/>
    </source>
</evidence>
<evidence type="ECO:0000313" key="4">
    <source>
        <dbReference type="EMBL" id="NVO24792.1"/>
    </source>
</evidence>
<sequence length="190" mass="20322">MTKTSTKIALALMGLATSGMLMASAAQARPEGMMGHGARPAFAELDTNGDGQISAEEFAAFRTAKFAEADTNKDGALSPEEMIAHMEAQRAENMKTRMLERFDADKNGTISPEEMAKNAPNDADMIKKMDKDGNGTISAEEFAAMDQHMMRDGDGPRGGKDGKGPRNGCGKPDDHHGKGQDGNQQMPRCN</sequence>
<proteinExistence type="predicted"/>
<dbReference type="AlphaFoldDB" id="A0A850Q976"/>
<dbReference type="SUPFAM" id="SSF47473">
    <property type="entry name" value="EF-hand"/>
    <property type="match status" value="1"/>
</dbReference>
<dbReference type="Pfam" id="PF00036">
    <property type="entry name" value="EF-hand_1"/>
    <property type="match status" value="1"/>
</dbReference>
<dbReference type="Pfam" id="PF13202">
    <property type="entry name" value="EF-hand_5"/>
    <property type="match status" value="3"/>
</dbReference>
<dbReference type="PROSITE" id="PS00018">
    <property type="entry name" value="EF_HAND_1"/>
    <property type="match status" value="2"/>
</dbReference>
<dbReference type="PANTHER" id="PTHR23064">
    <property type="entry name" value="TROPONIN"/>
    <property type="match status" value="1"/>
</dbReference>
<feature type="compositionally biased region" description="Polar residues" evidence="1">
    <location>
        <begin position="181"/>
        <end position="190"/>
    </location>
</feature>
<feature type="domain" description="EF-hand" evidence="3">
    <location>
        <begin position="124"/>
        <end position="152"/>
    </location>
</feature>
<dbReference type="InterPro" id="IPR018247">
    <property type="entry name" value="EF_Hand_1_Ca_BS"/>
</dbReference>
<dbReference type="EMBL" id="JABCJE010000009">
    <property type="protein sequence ID" value="NVO24792.1"/>
    <property type="molecule type" value="Genomic_DNA"/>
</dbReference>
<dbReference type="RefSeq" id="WP_176855711.1">
    <property type="nucleotide sequence ID" value="NZ_JABCJD010000010.1"/>
</dbReference>
<accession>A0A850Q976</accession>
<dbReference type="CDD" id="cd00051">
    <property type="entry name" value="EFh"/>
    <property type="match status" value="2"/>
</dbReference>
<name>A0A850Q976_9RHOB</name>
<feature type="chain" id="PRO_5032591802" evidence="2">
    <location>
        <begin position="24"/>
        <end position="190"/>
    </location>
</feature>
<dbReference type="Proteomes" id="UP000523601">
    <property type="component" value="Unassembled WGS sequence"/>
</dbReference>
<feature type="compositionally biased region" description="Basic and acidic residues" evidence="1">
    <location>
        <begin position="124"/>
        <end position="133"/>
    </location>
</feature>
<feature type="compositionally biased region" description="Basic and acidic residues" evidence="1">
    <location>
        <begin position="148"/>
        <end position="164"/>
    </location>
</feature>
<evidence type="ECO:0000256" key="2">
    <source>
        <dbReference type="SAM" id="SignalP"/>
    </source>
</evidence>
<dbReference type="PROSITE" id="PS50222">
    <property type="entry name" value="EF_HAND_2"/>
    <property type="match status" value="2"/>
</dbReference>
<dbReference type="InterPro" id="IPR052591">
    <property type="entry name" value="CML21-like"/>
</dbReference>
<feature type="signal peptide" evidence="2">
    <location>
        <begin position="1"/>
        <end position="23"/>
    </location>
</feature>
<evidence type="ECO:0000313" key="7">
    <source>
        <dbReference type="Proteomes" id="UP000592216"/>
    </source>
</evidence>
<evidence type="ECO:0000259" key="3">
    <source>
        <dbReference type="PROSITE" id="PS50222"/>
    </source>
</evidence>
<dbReference type="Proteomes" id="UP000592216">
    <property type="component" value="Unassembled WGS sequence"/>
</dbReference>
<dbReference type="InterPro" id="IPR011992">
    <property type="entry name" value="EF-hand-dom_pair"/>
</dbReference>
<feature type="region of interest" description="Disordered" evidence="1">
    <location>
        <begin position="108"/>
        <end position="190"/>
    </location>
</feature>
<reference evidence="6 7" key="1">
    <citation type="submission" date="2020-04" db="EMBL/GenBank/DDBJ databases">
        <title>Donghicola sp., a member of the Rhodobacteraceae family isolated from mangrove forest in Thailand.</title>
        <authorList>
            <person name="Charoenyingcharoen P."/>
            <person name="Yukphan P."/>
        </authorList>
    </citation>
    <scope>NUCLEOTIDE SEQUENCE [LARGE SCALE GENOMIC DNA]</scope>
    <source>
        <strain evidence="4 7">B5-SW-15</strain>
        <strain evidence="5 6">C2-DW-16</strain>
    </source>
</reference>